<evidence type="ECO:0000256" key="5">
    <source>
        <dbReference type="SAM" id="Phobius"/>
    </source>
</evidence>
<dbReference type="PANTHER" id="PTHR43027:SF1">
    <property type="entry name" value="DOXORUBICIN RESISTANCE ABC TRANSPORTER PERMEASE PROTEIN DRRC-RELATED"/>
    <property type="match status" value="1"/>
</dbReference>
<dbReference type="GO" id="GO:0016020">
    <property type="term" value="C:membrane"/>
    <property type="evidence" value="ECO:0007669"/>
    <property type="project" value="UniProtKB-SubCell"/>
</dbReference>
<dbReference type="Proteomes" id="UP000512286">
    <property type="component" value="Chromosome"/>
</dbReference>
<evidence type="ECO:0000313" key="7">
    <source>
        <dbReference type="EMBL" id="QLY80045.1"/>
    </source>
</evidence>
<dbReference type="AlphaFoldDB" id="A0A7D6W0N1"/>
<feature type="transmembrane region" description="Helical" evidence="5">
    <location>
        <begin position="299"/>
        <end position="318"/>
    </location>
</feature>
<dbReference type="Pfam" id="PF12698">
    <property type="entry name" value="ABC2_membrane_3"/>
    <property type="match status" value="1"/>
</dbReference>
<evidence type="ECO:0000256" key="2">
    <source>
        <dbReference type="ARBA" id="ARBA00022692"/>
    </source>
</evidence>
<protein>
    <submittedName>
        <fullName evidence="7">ABC transporter permease</fullName>
    </submittedName>
</protein>
<dbReference type="GO" id="GO:0140359">
    <property type="term" value="F:ABC-type transporter activity"/>
    <property type="evidence" value="ECO:0007669"/>
    <property type="project" value="InterPro"/>
</dbReference>
<dbReference type="InterPro" id="IPR052902">
    <property type="entry name" value="ABC-2_transporter"/>
</dbReference>
<evidence type="ECO:0000256" key="4">
    <source>
        <dbReference type="ARBA" id="ARBA00023136"/>
    </source>
</evidence>
<evidence type="ECO:0000259" key="6">
    <source>
        <dbReference type="Pfam" id="PF12698"/>
    </source>
</evidence>
<sequence>MKVKATIKVTVKALLAQWKQVLLMYAVFPLLLIGVMGYFQRDLYKPETEIDAINISIVDQDKSDISKNFISLLNSDELKNLFNISDNGDYIINIPQNYEKDLLQLKDTTITIDEKNRVSRQNEVILKSLIEQYGKSLTESLIINNNNMDLKDNEEIINKITATLKSINETTSIKSNKLEAERVLTSFENQSASMMTFMLFTIIMGCVAGYHLDKENGSFKRLMSTAITKQTFFKLDLLIFFMSSFIYGSVYVIVSRIAGFAFKGVSLINIIVLLSVQSILITALSGLIIAFLSKKVSQIVIIMFMYFQIIFGGGFIPLKEISNKIFLTIAKFSPGDIITDAYRKCMLFNSINDISTELILMLAISIAAYLISITKVRLRWEE</sequence>
<feature type="transmembrane region" description="Helical" evidence="5">
    <location>
        <begin position="21"/>
        <end position="39"/>
    </location>
</feature>
<evidence type="ECO:0000313" key="8">
    <source>
        <dbReference type="Proteomes" id="UP000512286"/>
    </source>
</evidence>
<dbReference type="KEGG" id="cint:HZF06_00110"/>
<keyword evidence="2 5" id="KW-0812">Transmembrane</keyword>
<dbReference type="InterPro" id="IPR013525">
    <property type="entry name" value="ABC2_TM"/>
</dbReference>
<keyword evidence="4 5" id="KW-0472">Membrane</keyword>
<gene>
    <name evidence="7" type="ORF">HZF06_00110</name>
</gene>
<keyword evidence="3 5" id="KW-1133">Transmembrane helix</keyword>
<proteinExistence type="predicted"/>
<dbReference type="RefSeq" id="WP_181601977.1">
    <property type="nucleotide sequence ID" value="NZ_CP059378.1"/>
</dbReference>
<comment type="subcellular location">
    <subcellularLocation>
        <location evidence="1">Membrane</location>
        <topology evidence="1">Multi-pass membrane protein</topology>
    </subcellularLocation>
</comment>
<feature type="domain" description="ABC-2 type transporter transmembrane" evidence="6">
    <location>
        <begin position="20"/>
        <end position="373"/>
    </location>
</feature>
<dbReference type="EMBL" id="CP059378">
    <property type="protein sequence ID" value="QLY80045.1"/>
    <property type="molecule type" value="Genomic_DNA"/>
</dbReference>
<evidence type="ECO:0000256" key="3">
    <source>
        <dbReference type="ARBA" id="ARBA00022989"/>
    </source>
</evidence>
<feature type="transmembrane region" description="Helical" evidence="5">
    <location>
        <begin position="192"/>
        <end position="212"/>
    </location>
</feature>
<reference evidence="7 8" key="1">
    <citation type="submission" date="2020-07" db="EMBL/GenBank/DDBJ databases">
        <title>Electron transfer.</title>
        <authorList>
            <person name="Huang L."/>
            <person name="Liu X."/>
            <person name="Zhou S."/>
        </authorList>
    </citation>
    <scope>NUCLEOTIDE SEQUENCE [LARGE SCALE GENOMIC DNA]</scope>
    <source>
        <strain evidence="7 8">Lx1</strain>
    </source>
</reference>
<accession>A0A7D6W0N1</accession>
<evidence type="ECO:0000256" key="1">
    <source>
        <dbReference type="ARBA" id="ARBA00004141"/>
    </source>
</evidence>
<feature type="transmembrane region" description="Helical" evidence="5">
    <location>
        <begin position="266"/>
        <end position="292"/>
    </location>
</feature>
<dbReference type="PANTHER" id="PTHR43027">
    <property type="entry name" value="DOXORUBICIN RESISTANCE ABC TRANSPORTER PERMEASE PROTEIN DRRC-RELATED"/>
    <property type="match status" value="1"/>
</dbReference>
<feature type="transmembrane region" description="Helical" evidence="5">
    <location>
        <begin position="233"/>
        <end position="254"/>
    </location>
</feature>
<name>A0A7D6W0N1_9CLOT</name>
<organism evidence="7 8">
    <name type="scientific">Clostridium intestinale</name>
    <dbReference type="NCBI Taxonomy" id="36845"/>
    <lineage>
        <taxon>Bacteria</taxon>
        <taxon>Bacillati</taxon>
        <taxon>Bacillota</taxon>
        <taxon>Clostridia</taxon>
        <taxon>Eubacteriales</taxon>
        <taxon>Clostridiaceae</taxon>
        <taxon>Clostridium</taxon>
    </lineage>
</organism>
<feature type="transmembrane region" description="Helical" evidence="5">
    <location>
        <begin position="358"/>
        <end position="378"/>
    </location>
</feature>